<dbReference type="KEGG" id="bco:Bcell_0886"/>
<feature type="transmembrane region" description="Helical" evidence="1">
    <location>
        <begin position="33"/>
        <end position="52"/>
    </location>
</feature>
<sequence length="238" mass="26878">MTIGSIVTGIIFIFIQFFASRWIPSTRIRRAKWLSLSGGIAVSYVFVYVLPAMHEHQATYAEADHFAMESELYSVGLLGVLAIFGIKKLAHYNQSRARNNQLFFAIELGFFCIYNMLISYVVITTQVAGWQAVFYSTAIGLHFLAVAHDLWRENAEMYEQLGRYFLVIAIATGWIAGNFFVLPSPVISMIFAFVSGAMIINVLKDEVPANADTHFSSFMLGSVLYTVIVLTLKFFFEW</sequence>
<organism evidence="2 3">
    <name type="scientific">Evansella cellulosilytica (strain ATCC 21833 / DSM 2522 / FERM P-1141 / JCM 9156 / N-4)</name>
    <name type="common">Bacillus cellulosilyticus</name>
    <dbReference type="NCBI Taxonomy" id="649639"/>
    <lineage>
        <taxon>Bacteria</taxon>
        <taxon>Bacillati</taxon>
        <taxon>Bacillota</taxon>
        <taxon>Bacilli</taxon>
        <taxon>Bacillales</taxon>
        <taxon>Bacillaceae</taxon>
        <taxon>Evansella</taxon>
    </lineage>
</organism>
<keyword evidence="1" id="KW-1133">Transmembrane helix</keyword>
<dbReference type="RefSeq" id="WP_013487503.1">
    <property type="nucleotide sequence ID" value="NC_014829.1"/>
</dbReference>
<protein>
    <submittedName>
        <fullName evidence="2">Uncharacterized protein</fullName>
    </submittedName>
</protein>
<dbReference type="eggNOG" id="ENOG502Z7VW">
    <property type="taxonomic scope" value="Bacteria"/>
</dbReference>
<dbReference type="Pfam" id="PF11674">
    <property type="entry name" value="DUF3270"/>
    <property type="match status" value="1"/>
</dbReference>
<proteinExistence type="predicted"/>
<reference evidence="2" key="1">
    <citation type="submission" date="2010-12" db="EMBL/GenBank/DDBJ databases">
        <title>Complete sequence of Bacillus cellulosilyticus DSM 2522.</title>
        <authorList>
            <consortium name="US DOE Joint Genome Institute"/>
            <person name="Lucas S."/>
            <person name="Copeland A."/>
            <person name="Lapidus A."/>
            <person name="Cheng J.-F."/>
            <person name="Bruce D."/>
            <person name="Goodwin L."/>
            <person name="Pitluck S."/>
            <person name="Chertkov O."/>
            <person name="Detter J.C."/>
            <person name="Han C."/>
            <person name="Tapia R."/>
            <person name="Land M."/>
            <person name="Hauser L."/>
            <person name="Jeffries C."/>
            <person name="Kyrpides N."/>
            <person name="Ivanova N."/>
            <person name="Mikhailova N."/>
            <person name="Brumm P."/>
            <person name="Mead D."/>
            <person name="Woyke T."/>
        </authorList>
    </citation>
    <scope>NUCLEOTIDE SEQUENCE [LARGE SCALE GENOMIC DNA]</scope>
    <source>
        <strain evidence="2">DSM 2522</strain>
    </source>
</reference>
<dbReference type="STRING" id="649639.Bcell_0886"/>
<dbReference type="OrthoDB" id="21325at2"/>
<dbReference type="HOGENOM" id="CLU_078139_1_0_9"/>
<feature type="transmembrane region" description="Helical" evidence="1">
    <location>
        <begin position="102"/>
        <end position="123"/>
    </location>
</feature>
<gene>
    <name evidence="2" type="ordered locus">Bcell_0886</name>
</gene>
<feature type="transmembrane region" description="Helical" evidence="1">
    <location>
        <begin position="129"/>
        <end position="151"/>
    </location>
</feature>
<evidence type="ECO:0000313" key="2">
    <source>
        <dbReference type="EMBL" id="ADU29162.1"/>
    </source>
</evidence>
<name>E6U1B5_EVAC2</name>
<dbReference type="EMBL" id="CP002394">
    <property type="protein sequence ID" value="ADU29162.1"/>
    <property type="molecule type" value="Genomic_DNA"/>
</dbReference>
<evidence type="ECO:0000256" key="1">
    <source>
        <dbReference type="SAM" id="Phobius"/>
    </source>
</evidence>
<dbReference type="Proteomes" id="UP000001401">
    <property type="component" value="Chromosome"/>
</dbReference>
<evidence type="ECO:0000313" key="3">
    <source>
        <dbReference type="Proteomes" id="UP000001401"/>
    </source>
</evidence>
<dbReference type="AlphaFoldDB" id="E6U1B5"/>
<keyword evidence="1" id="KW-0472">Membrane</keyword>
<dbReference type="InterPro" id="IPR021688">
    <property type="entry name" value="DUF3270"/>
</dbReference>
<keyword evidence="3" id="KW-1185">Reference proteome</keyword>
<feature type="transmembrane region" description="Helical" evidence="1">
    <location>
        <begin position="215"/>
        <end position="236"/>
    </location>
</feature>
<feature type="transmembrane region" description="Helical" evidence="1">
    <location>
        <begin position="6"/>
        <end position="24"/>
    </location>
</feature>
<keyword evidence="1" id="KW-0812">Transmembrane</keyword>
<feature type="transmembrane region" description="Helical" evidence="1">
    <location>
        <begin position="163"/>
        <end position="180"/>
    </location>
</feature>
<feature type="transmembrane region" description="Helical" evidence="1">
    <location>
        <begin position="186"/>
        <end position="203"/>
    </location>
</feature>
<accession>E6U1B5</accession>
<feature type="transmembrane region" description="Helical" evidence="1">
    <location>
        <begin position="72"/>
        <end position="90"/>
    </location>
</feature>